<keyword evidence="3" id="KW-1185">Reference proteome</keyword>
<evidence type="ECO:0000313" key="2">
    <source>
        <dbReference type="EnsemblMetazoa" id="XP_011660829"/>
    </source>
</evidence>
<dbReference type="InParanoid" id="A0A7M7HEM4"/>
<feature type="compositionally biased region" description="Low complexity" evidence="1">
    <location>
        <begin position="69"/>
        <end position="81"/>
    </location>
</feature>
<feature type="region of interest" description="Disordered" evidence="1">
    <location>
        <begin position="263"/>
        <end position="282"/>
    </location>
</feature>
<sequence>MCRRFTKNPSTVDNEPTPSTDGLSLLSTMLNDETKVEESPPVASTQVHPGSPVHNRLVERSSEDDINQVESSVTSPSPEESQANEYATVSDLRQENKDSSNEAARDLEKCGTRADAVLGGSDTIDTSTTHPQQSICGKSHTMKNRPLPQCPMGGAIKPHVPSLKTQTLTSQDQPRDTDTSHSTSMQYFTPLKIKNLPLSLTAARDKTQVRKMAPGGSTPYVKARGKKNRVERKLEEGSLEATTGSRKGSAGDLAPRGVIDVSSSACSTDHCPASGTRSTLGRDEESLCCKGRNGMQNNSNSVSLTSSLHQEQLYSDIDEEFQQDKDQASTDMARGAYGSNGRFDGNLKPTSPVIQQAINPYNTLEPTNTDKTSVVCPDYEDIGNMGSKDNGNLDYDLLNFK</sequence>
<reference evidence="3" key="1">
    <citation type="submission" date="2015-02" db="EMBL/GenBank/DDBJ databases">
        <title>Genome sequencing for Strongylocentrotus purpuratus.</title>
        <authorList>
            <person name="Murali S."/>
            <person name="Liu Y."/>
            <person name="Vee V."/>
            <person name="English A."/>
            <person name="Wang M."/>
            <person name="Skinner E."/>
            <person name="Han Y."/>
            <person name="Muzny D.M."/>
            <person name="Worley K.C."/>
            <person name="Gibbs R.A."/>
        </authorList>
    </citation>
    <scope>NUCLEOTIDE SEQUENCE</scope>
</reference>
<dbReference type="EnsemblMetazoa" id="XM_011662527">
    <property type="protein sequence ID" value="XP_011660829"/>
    <property type="gene ID" value="LOC105436703"/>
</dbReference>
<name>A0A7M7HEM4_STRPU</name>
<dbReference type="AlphaFoldDB" id="A0A7M7HEM4"/>
<dbReference type="KEGG" id="spu:105436703"/>
<proteinExistence type="predicted"/>
<feature type="region of interest" description="Disordered" evidence="1">
    <location>
        <begin position="1"/>
        <end position="188"/>
    </location>
</feature>
<reference evidence="2" key="2">
    <citation type="submission" date="2021-01" db="UniProtKB">
        <authorList>
            <consortium name="EnsemblMetazoa"/>
        </authorList>
    </citation>
    <scope>IDENTIFICATION</scope>
</reference>
<dbReference type="OrthoDB" id="10612213at2759"/>
<feature type="compositionally biased region" description="Polar residues" evidence="1">
    <location>
        <begin position="7"/>
        <end position="31"/>
    </location>
</feature>
<feature type="region of interest" description="Disordered" evidence="1">
    <location>
        <begin position="204"/>
        <end position="255"/>
    </location>
</feature>
<evidence type="ECO:0000256" key="1">
    <source>
        <dbReference type="SAM" id="MobiDB-lite"/>
    </source>
</evidence>
<evidence type="ECO:0000313" key="3">
    <source>
        <dbReference type="Proteomes" id="UP000007110"/>
    </source>
</evidence>
<dbReference type="GeneID" id="105436703"/>
<feature type="compositionally biased region" description="Basic and acidic residues" evidence="1">
    <location>
        <begin position="92"/>
        <end position="112"/>
    </location>
</feature>
<dbReference type="OMA" id="QANEYAT"/>
<accession>A0A7M7HEM4</accession>
<dbReference type="RefSeq" id="XP_011660829.2">
    <property type="nucleotide sequence ID" value="XM_011662527.2"/>
</dbReference>
<feature type="compositionally biased region" description="Polar residues" evidence="1">
    <location>
        <begin position="163"/>
        <end position="172"/>
    </location>
</feature>
<protein>
    <submittedName>
        <fullName evidence="2">Uncharacterized protein</fullName>
    </submittedName>
</protein>
<feature type="compositionally biased region" description="Polar residues" evidence="1">
    <location>
        <begin position="123"/>
        <end position="136"/>
    </location>
</feature>
<organism evidence="2 3">
    <name type="scientific">Strongylocentrotus purpuratus</name>
    <name type="common">Purple sea urchin</name>
    <dbReference type="NCBI Taxonomy" id="7668"/>
    <lineage>
        <taxon>Eukaryota</taxon>
        <taxon>Metazoa</taxon>
        <taxon>Echinodermata</taxon>
        <taxon>Eleutherozoa</taxon>
        <taxon>Echinozoa</taxon>
        <taxon>Echinoidea</taxon>
        <taxon>Euechinoidea</taxon>
        <taxon>Echinacea</taxon>
        <taxon>Camarodonta</taxon>
        <taxon>Echinidea</taxon>
        <taxon>Strongylocentrotidae</taxon>
        <taxon>Strongylocentrotus</taxon>
    </lineage>
</organism>
<dbReference type="Proteomes" id="UP000007110">
    <property type="component" value="Unassembled WGS sequence"/>
</dbReference>
<feature type="region of interest" description="Disordered" evidence="1">
    <location>
        <begin position="326"/>
        <end position="347"/>
    </location>
</feature>